<feature type="region of interest" description="Disordered" evidence="1">
    <location>
        <begin position="802"/>
        <end position="932"/>
    </location>
</feature>
<evidence type="ECO:0000256" key="1">
    <source>
        <dbReference type="SAM" id="MobiDB-lite"/>
    </source>
</evidence>
<proteinExistence type="predicted"/>
<feature type="region of interest" description="Disordered" evidence="1">
    <location>
        <begin position="980"/>
        <end position="1005"/>
    </location>
</feature>
<name>A0ABQ9XMH7_9EUKA</name>
<comment type="caution">
    <text evidence="3">The sequence shown here is derived from an EMBL/GenBank/DDBJ whole genome shotgun (WGS) entry which is preliminary data.</text>
</comment>
<protein>
    <recommendedName>
        <fullName evidence="2">DDE-1 domain-containing protein</fullName>
    </recommendedName>
</protein>
<keyword evidence="4" id="KW-1185">Reference proteome</keyword>
<organism evidence="3 4">
    <name type="scientific">Blattamonas nauphoetae</name>
    <dbReference type="NCBI Taxonomy" id="2049346"/>
    <lineage>
        <taxon>Eukaryota</taxon>
        <taxon>Metamonada</taxon>
        <taxon>Preaxostyla</taxon>
        <taxon>Oxymonadida</taxon>
        <taxon>Blattamonas</taxon>
    </lineage>
</organism>
<feature type="compositionally biased region" description="Polar residues" evidence="1">
    <location>
        <begin position="466"/>
        <end position="481"/>
    </location>
</feature>
<dbReference type="EMBL" id="JARBJD010000118">
    <property type="protein sequence ID" value="KAK2951461.1"/>
    <property type="molecule type" value="Genomic_DNA"/>
</dbReference>
<reference evidence="3 4" key="1">
    <citation type="journal article" date="2022" name="bioRxiv">
        <title>Genomics of Preaxostyla Flagellates Illuminates Evolutionary Transitions and the Path Towards Mitochondrial Loss.</title>
        <authorList>
            <person name="Novak L.V.F."/>
            <person name="Treitli S.C."/>
            <person name="Pyrih J."/>
            <person name="Halakuc P."/>
            <person name="Pipaliya S.V."/>
            <person name="Vacek V."/>
            <person name="Brzon O."/>
            <person name="Soukal P."/>
            <person name="Eme L."/>
            <person name="Dacks J.B."/>
            <person name="Karnkowska A."/>
            <person name="Elias M."/>
            <person name="Hampl V."/>
        </authorList>
    </citation>
    <scope>NUCLEOTIDE SEQUENCE [LARGE SCALE GENOMIC DNA]</scope>
    <source>
        <strain evidence="3">NAU3</strain>
        <tissue evidence="3">Gut</tissue>
    </source>
</reference>
<feature type="region of interest" description="Disordered" evidence="1">
    <location>
        <begin position="942"/>
        <end position="961"/>
    </location>
</feature>
<feature type="compositionally biased region" description="Basic and acidic residues" evidence="1">
    <location>
        <begin position="833"/>
        <end position="845"/>
    </location>
</feature>
<feature type="compositionally biased region" description="Basic residues" evidence="1">
    <location>
        <begin position="403"/>
        <end position="419"/>
    </location>
</feature>
<evidence type="ECO:0000313" key="3">
    <source>
        <dbReference type="EMBL" id="KAK2951461.1"/>
    </source>
</evidence>
<sequence>MTVSPPPLPSTLDAFKACCDFSKGVSKSKSPPIVLIDGTIVHQCQIQIQQFKTLSPASKTRALNSLLLGEMPQQNGNRQYLNKSEEEQLLHEILESICSGINPTFADIADMAHTIHISRFRFIPYDREPPSHTWHLIPEIARRRARLELQDAPALLIFDGHSSRFQPDLWKTLSEQNCDSICLPSNTSSITQPCDRGVNAVFKHHLKSLSPLPSKTKLADQLIPWLTSVETAAQHALSKKTIINAFKSTGIPTADGSVVCGSFKERIQGPPPARRGFPLSGQCLSCEETQKAWREYLTKGGKEMFSGEHTTTIRTQVEVDEVDLPPLTSYNLRKTEEKDWKLLLGDSDTEEKEVPEITKVKAKHLRQDGFDEYEDGSLSEDYAPIQKKKRRNSSVDQPENACKWKKKSRRKMKPNKKAPPRPAQHIHLPVRAYLHPQQLSCRRRSVRQIHNVNHQHSSRSPSSTSIAAQPDSTANTPTSLSIFPPNSPVQVSTTLSRIASRVAIPHINHTSSFHIPELSLEPLEALIDMPKGLLLSTLRLVRPFLPKRPCLAPNRTGEDYLGSRGHRPVSHRPIASDDYESRTTAEQILPLGPFGHGAETFIMMIERSLDSLATKGEFELGQHTLLRTINLPVPSTFPPRPIGIDSHIHTHLDSTLFLFSALPSSPQSSRNHTEELLYKIHVTQLPNLSVLPWTKAEQAVMSVCCASKEPAHSPRSNAFNSLLPILPQFQSPISPARHTRSHSFGAKSEMSFDLISHVPPSMDQASIINVSEHDATTKLMKSASTDSLSPLNFPRSKKNSPLFADLGDAPDSLSFKTRRPKTGLSSPSTFKMLRRDAEKTHESSRLKRRASNVPAGQHNSDHHSDSSEPQRLPDPLHSPESSQGSPTERRRQKKKTKGNENVLETFFINEFQDDSNKSSDSSTPSESEESIEQRMNDEIMFISTHPGSPSYSSLDDSDVEQNGKQERLFEVDSFATSEESSSFSDNVTLNSPSKRDGVRIDFPSNDDQTMETEENFGMVDSVKNPPVTQTKKRREKDIMKQLGTRIVLYPDENFIFHPNNVNHDTIFTLTTVEHPLTFSFFLPSFTSLFLDQRQPISIDSFHHSLFAMNQVLDVRVRNIFRFPLFQNDVVSLVHRMLTSLSPFIRIFGVEVVGTLIHRLMFFLTTNTARLSLLLEDQAGVALVESLHSSLLTLFSTLRLIIRCNPYTDAKQTSLILLHNSCNANYAELLHTLRERILTVIILSAGDLLASVDFPDDLIEPSNEWFVDPSKKTEEITESWGCSCFGRHRKSFPSFRMD</sequence>
<feature type="compositionally biased region" description="Basic and acidic residues" evidence="1">
    <location>
        <begin position="859"/>
        <end position="868"/>
    </location>
</feature>
<accession>A0ABQ9XMH7</accession>
<feature type="compositionally biased region" description="Polar residues" evidence="1">
    <location>
        <begin position="945"/>
        <end position="954"/>
    </location>
</feature>
<evidence type="ECO:0000313" key="4">
    <source>
        <dbReference type="Proteomes" id="UP001281761"/>
    </source>
</evidence>
<feature type="region of interest" description="Disordered" evidence="1">
    <location>
        <begin position="372"/>
        <end position="430"/>
    </location>
</feature>
<dbReference type="Proteomes" id="UP001281761">
    <property type="component" value="Unassembled WGS sequence"/>
</dbReference>
<dbReference type="InterPro" id="IPR004875">
    <property type="entry name" value="DDE_SF_endonuclease_dom"/>
</dbReference>
<dbReference type="Pfam" id="PF03184">
    <property type="entry name" value="DDE_1"/>
    <property type="match status" value="1"/>
</dbReference>
<evidence type="ECO:0000259" key="2">
    <source>
        <dbReference type="Pfam" id="PF03184"/>
    </source>
</evidence>
<feature type="region of interest" description="Disordered" evidence="1">
    <location>
        <begin position="452"/>
        <end position="485"/>
    </location>
</feature>
<feature type="domain" description="DDE-1" evidence="2">
    <location>
        <begin position="151"/>
        <end position="207"/>
    </location>
</feature>
<gene>
    <name evidence="3" type="ORF">BLNAU_13618</name>
</gene>